<keyword evidence="6" id="KW-1185">Reference proteome</keyword>
<proteinExistence type="inferred from homology"/>
<dbReference type="Gene3D" id="3.40.630.30">
    <property type="match status" value="2"/>
</dbReference>
<dbReference type="GO" id="GO:0005737">
    <property type="term" value="C:cytoplasm"/>
    <property type="evidence" value="ECO:0007669"/>
    <property type="project" value="TreeGrafter"/>
</dbReference>
<accession>A0A8I0DM96</accession>
<reference evidence="5" key="1">
    <citation type="submission" date="2020-08" db="EMBL/GenBank/DDBJ databases">
        <title>Genome public.</title>
        <authorList>
            <person name="Liu C."/>
            <person name="Sun Q."/>
        </authorList>
    </citation>
    <scope>NUCLEOTIDE SEQUENCE</scope>
    <source>
        <strain evidence="5">NSJ-42</strain>
    </source>
</reference>
<dbReference type="PANTHER" id="PTHR43792:SF8">
    <property type="entry name" value="[RIBOSOMAL PROTEIN US5]-ALANINE N-ACETYLTRANSFERASE"/>
    <property type="match status" value="1"/>
</dbReference>
<organism evidence="5 6">
    <name type="scientific">Clostridium lentum</name>
    <dbReference type="NCBI Taxonomy" id="2763037"/>
    <lineage>
        <taxon>Bacteria</taxon>
        <taxon>Bacillati</taxon>
        <taxon>Bacillota</taxon>
        <taxon>Clostridia</taxon>
        <taxon>Eubacteriales</taxon>
        <taxon>Clostridiaceae</taxon>
        <taxon>Clostridium</taxon>
    </lineage>
</organism>
<dbReference type="Pfam" id="PF13302">
    <property type="entry name" value="Acetyltransf_3"/>
    <property type="match status" value="1"/>
</dbReference>
<dbReference type="SUPFAM" id="SSF55729">
    <property type="entry name" value="Acyl-CoA N-acyltransferases (Nat)"/>
    <property type="match status" value="1"/>
</dbReference>
<feature type="domain" description="N-acetyltransferase" evidence="4">
    <location>
        <begin position="142"/>
        <end position="310"/>
    </location>
</feature>
<evidence type="ECO:0000313" key="5">
    <source>
        <dbReference type="EMBL" id="MBC5640988.1"/>
    </source>
</evidence>
<dbReference type="InterPro" id="IPR016181">
    <property type="entry name" value="Acyl_CoA_acyltransferase"/>
</dbReference>
<name>A0A8I0DM96_9CLOT</name>
<keyword evidence="2" id="KW-0012">Acyltransferase</keyword>
<evidence type="ECO:0000313" key="6">
    <source>
        <dbReference type="Proteomes" id="UP000662088"/>
    </source>
</evidence>
<sequence>MGSQKEVNIEPIKGTLNDYVIKDKDKIVVGRFTIAELDKENKRSTIRFKFYRENNYELLKVSIDMILKTIFKDRNINKINFLVSETSDISGFLDLGFTLESILSENLMVNGAIVDELGLGITRNEYISSIKNNIVYIKGNRVIVRNFTPADAEELTDYYIKNKEHLREFEPARDSSFYEATVQRKILIESYKQLMVGTGMDLGIYLNYKLIGKIKVSSIVHGVFKSAIIGYSIDKEHQGRGYMKEAVLLVEKYCKQYLDLHRLEASVLVDNNKSKRVLLKSGFEEIGVNKKYLYINGKWRDHITFYKILE</sequence>
<evidence type="ECO:0000256" key="2">
    <source>
        <dbReference type="ARBA" id="ARBA00023315"/>
    </source>
</evidence>
<comment type="similarity">
    <text evidence="3">Belongs to the acetyltransferase family. RimJ subfamily.</text>
</comment>
<keyword evidence="1 5" id="KW-0808">Transferase</keyword>
<evidence type="ECO:0000256" key="3">
    <source>
        <dbReference type="ARBA" id="ARBA00038502"/>
    </source>
</evidence>
<dbReference type="AlphaFoldDB" id="A0A8I0DM96"/>
<dbReference type="InterPro" id="IPR051531">
    <property type="entry name" value="N-acetyltransferase"/>
</dbReference>
<gene>
    <name evidence="5" type="ORF">H8R92_11295</name>
</gene>
<dbReference type="PROSITE" id="PS51186">
    <property type="entry name" value="GNAT"/>
    <property type="match status" value="1"/>
</dbReference>
<dbReference type="PANTHER" id="PTHR43792">
    <property type="entry name" value="GNAT FAMILY, PUTATIVE (AFU_ORTHOLOGUE AFUA_3G00765)-RELATED-RELATED"/>
    <property type="match status" value="1"/>
</dbReference>
<dbReference type="GO" id="GO:0008999">
    <property type="term" value="F:protein-N-terminal-alanine acetyltransferase activity"/>
    <property type="evidence" value="ECO:0007669"/>
    <property type="project" value="TreeGrafter"/>
</dbReference>
<evidence type="ECO:0000256" key="1">
    <source>
        <dbReference type="ARBA" id="ARBA00022679"/>
    </source>
</evidence>
<dbReference type="RefSeq" id="WP_022211957.1">
    <property type="nucleotide sequence ID" value="NZ_JACOOQ010000021.1"/>
</dbReference>
<protein>
    <submittedName>
        <fullName evidence="5">GNAT family N-acetyltransferase</fullName>
    </submittedName>
</protein>
<comment type="caution">
    <text evidence="5">The sequence shown here is derived from an EMBL/GenBank/DDBJ whole genome shotgun (WGS) entry which is preliminary data.</text>
</comment>
<evidence type="ECO:0000259" key="4">
    <source>
        <dbReference type="PROSITE" id="PS51186"/>
    </source>
</evidence>
<dbReference type="Proteomes" id="UP000662088">
    <property type="component" value="Unassembled WGS sequence"/>
</dbReference>
<dbReference type="EMBL" id="JACOOQ010000021">
    <property type="protein sequence ID" value="MBC5640988.1"/>
    <property type="molecule type" value="Genomic_DNA"/>
</dbReference>
<dbReference type="InterPro" id="IPR000182">
    <property type="entry name" value="GNAT_dom"/>
</dbReference>